<feature type="DNA-binding region" description="OmpR/PhoB-type" evidence="9">
    <location>
        <begin position="154"/>
        <end position="254"/>
    </location>
</feature>
<keyword evidence="2" id="KW-0963">Cytoplasm</keyword>
<evidence type="ECO:0000256" key="5">
    <source>
        <dbReference type="ARBA" id="ARBA00023015"/>
    </source>
</evidence>
<evidence type="ECO:0000256" key="2">
    <source>
        <dbReference type="ARBA" id="ARBA00022490"/>
    </source>
</evidence>
<reference evidence="12 13" key="1">
    <citation type="submission" date="2023-03" db="EMBL/GenBank/DDBJ databases">
        <title>Fodinicurvata sp. CAU 1616 isolated from sea sendiment.</title>
        <authorList>
            <person name="Kim W."/>
        </authorList>
    </citation>
    <scope>NUCLEOTIDE SEQUENCE [LARGE SCALE GENOMIC DNA]</scope>
    <source>
        <strain evidence="12 13">CAU 1616</strain>
    </source>
</reference>
<keyword evidence="6 9" id="KW-0238">DNA-binding</keyword>
<dbReference type="SMART" id="SM00448">
    <property type="entry name" value="REC"/>
    <property type="match status" value="1"/>
</dbReference>
<dbReference type="InterPro" id="IPR001867">
    <property type="entry name" value="OmpR/PhoB-type_DNA-bd"/>
</dbReference>
<evidence type="ECO:0000313" key="13">
    <source>
        <dbReference type="Proteomes" id="UP001215503"/>
    </source>
</evidence>
<dbReference type="Pfam" id="PF00486">
    <property type="entry name" value="Trans_reg_C"/>
    <property type="match status" value="1"/>
</dbReference>
<dbReference type="PROSITE" id="PS50110">
    <property type="entry name" value="RESPONSE_REGULATORY"/>
    <property type="match status" value="1"/>
</dbReference>
<protein>
    <submittedName>
        <fullName evidence="12">Response regulator transcription factor</fullName>
    </submittedName>
</protein>
<dbReference type="PANTHER" id="PTHR48111">
    <property type="entry name" value="REGULATOR OF RPOS"/>
    <property type="match status" value="1"/>
</dbReference>
<dbReference type="RefSeq" id="WP_275818932.1">
    <property type="nucleotide sequence ID" value="NZ_JARHUD010000001.1"/>
</dbReference>
<dbReference type="Gene3D" id="1.10.10.10">
    <property type="entry name" value="Winged helix-like DNA-binding domain superfamily/Winged helix DNA-binding domain"/>
    <property type="match status" value="1"/>
</dbReference>
<feature type="domain" description="Response regulatory" evidence="10">
    <location>
        <begin position="30"/>
        <end position="143"/>
    </location>
</feature>
<proteinExistence type="predicted"/>
<keyword evidence="7" id="KW-0804">Transcription</keyword>
<gene>
    <name evidence="12" type="ORF">P2G67_00405</name>
</gene>
<keyword evidence="5" id="KW-0805">Transcription regulation</keyword>
<dbReference type="CDD" id="cd00383">
    <property type="entry name" value="trans_reg_C"/>
    <property type="match status" value="1"/>
</dbReference>
<evidence type="ECO:0000256" key="9">
    <source>
        <dbReference type="PROSITE-ProRule" id="PRU01091"/>
    </source>
</evidence>
<dbReference type="PANTHER" id="PTHR48111:SF39">
    <property type="entry name" value="TRANSCRIPTIONAL REGULATORY PROTEIN CPXR"/>
    <property type="match status" value="1"/>
</dbReference>
<evidence type="ECO:0000313" key="12">
    <source>
        <dbReference type="EMBL" id="MDF2094430.1"/>
    </source>
</evidence>
<dbReference type="SMART" id="SM00862">
    <property type="entry name" value="Trans_reg_C"/>
    <property type="match status" value="1"/>
</dbReference>
<feature type="modified residue" description="4-aspartylphosphate" evidence="8">
    <location>
        <position position="79"/>
    </location>
</feature>
<dbReference type="PROSITE" id="PS51755">
    <property type="entry name" value="OMPR_PHOB"/>
    <property type="match status" value="1"/>
</dbReference>
<evidence type="ECO:0000256" key="1">
    <source>
        <dbReference type="ARBA" id="ARBA00004496"/>
    </source>
</evidence>
<dbReference type="InterPro" id="IPR039420">
    <property type="entry name" value="WalR-like"/>
</dbReference>
<dbReference type="InterPro" id="IPR011006">
    <property type="entry name" value="CheY-like_superfamily"/>
</dbReference>
<organism evidence="12 13">
    <name type="scientific">Aquibaculum arenosum</name>
    <dbReference type="NCBI Taxonomy" id="3032591"/>
    <lineage>
        <taxon>Bacteria</taxon>
        <taxon>Pseudomonadati</taxon>
        <taxon>Pseudomonadota</taxon>
        <taxon>Alphaproteobacteria</taxon>
        <taxon>Rhodospirillales</taxon>
        <taxon>Rhodovibrionaceae</taxon>
        <taxon>Aquibaculum</taxon>
    </lineage>
</organism>
<feature type="domain" description="OmpR/PhoB-type" evidence="11">
    <location>
        <begin position="154"/>
        <end position="254"/>
    </location>
</feature>
<evidence type="ECO:0000256" key="3">
    <source>
        <dbReference type="ARBA" id="ARBA00022553"/>
    </source>
</evidence>
<keyword evidence="4" id="KW-0902">Two-component regulatory system</keyword>
<dbReference type="InterPro" id="IPR001789">
    <property type="entry name" value="Sig_transdc_resp-reg_receiver"/>
</dbReference>
<evidence type="ECO:0000259" key="11">
    <source>
        <dbReference type="PROSITE" id="PS51755"/>
    </source>
</evidence>
<dbReference type="Pfam" id="PF00072">
    <property type="entry name" value="Response_reg"/>
    <property type="match status" value="1"/>
</dbReference>
<dbReference type="InterPro" id="IPR036388">
    <property type="entry name" value="WH-like_DNA-bd_sf"/>
</dbReference>
<name>A0ABT5YHL9_9PROT</name>
<dbReference type="SUPFAM" id="SSF46894">
    <property type="entry name" value="C-terminal effector domain of the bipartite response regulators"/>
    <property type="match status" value="1"/>
</dbReference>
<dbReference type="Gene3D" id="3.40.50.2300">
    <property type="match status" value="1"/>
</dbReference>
<evidence type="ECO:0000256" key="7">
    <source>
        <dbReference type="ARBA" id="ARBA00023163"/>
    </source>
</evidence>
<dbReference type="Proteomes" id="UP001215503">
    <property type="component" value="Unassembled WGS sequence"/>
</dbReference>
<sequence>MHKGRINSYRSECWERGSLTTEGAQQITRRLLVVEDQDLLAETITTFLHREGFAVDHANSLSRARECLGGRSYDLVILDITLPDGDGLELLPLCQLTGGPAVIIVSGKGDEHDRVLGLELGADDYLVKPFSLRELAARVRCVLRRSLREGGAIGRALEFGPYRLNPADRSLSHATRGEVLLTTAEFDVLLCLARHQATVVTREVLTEKALNRQWQPLDRSVDQIIVSLRRKLEEDGELGVRIVTVRGRGYLLRAGRL</sequence>
<comment type="subcellular location">
    <subcellularLocation>
        <location evidence="1">Cytoplasm</location>
    </subcellularLocation>
</comment>
<evidence type="ECO:0000256" key="6">
    <source>
        <dbReference type="ARBA" id="ARBA00023125"/>
    </source>
</evidence>
<dbReference type="SUPFAM" id="SSF52172">
    <property type="entry name" value="CheY-like"/>
    <property type="match status" value="1"/>
</dbReference>
<dbReference type="Gene3D" id="6.10.250.690">
    <property type="match status" value="1"/>
</dbReference>
<dbReference type="EMBL" id="JARHUD010000001">
    <property type="protein sequence ID" value="MDF2094430.1"/>
    <property type="molecule type" value="Genomic_DNA"/>
</dbReference>
<evidence type="ECO:0000256" key="4">
    <source>
        <dbReference type="ARBA" id="ARBA00023012"/>
    </source>
</evidence>
<keyword evidence="13" id="KW-1185">Reference proteome</keyword>
<dbReference type="InterPro" id="IPR016032">
    <property type="entry name" value="Sig_transdc_resp-reg_C-effctor"/>
</dbReference>
<evidence type="ECO:0000256" key="8">
    <source>
        <dbReference type="PROSITE-ProRule" id="PRU00169"/>
    </source>
</evidence>
<evidence type="ECO:0000259" key="10">
    <source>
        <dbReference type="PROSITE" id="PS50110"/>
    </source>
</evidence>
<keyword evidence="3 8" id="KW-0597">Phosphoprotein</keyword>
<accession>A0ABT5YHL9</accession>
<comment type="caution">
    <text evidence="12">The sequence shown here is derived from an EMBL/GenBank/DDBJ whole genome shotgun (WGS) entry which is preliminary data.</text>
</comment>